<dbReference type="AlphaFoldDB" id="A0A2W5CUR4"/>
<feature type="region of interest" description="Disordered" evidence="1">
    <location>
        <begin position="467"/>
        <end position="495"/>
    </location>
</feature>
<dbReference type="Proteomes" id="UP000249451">
    <property type="component" value="Unassembled WGS sequence"/>
</dbReference>
<name>A0A2W5CUR4_9CORY</name>
<feature type="domain" description="DUF5129" evidence="2">
    <location>
        <begin position="64"/>
        <end position="364"/>
    </location>
</feature>
<sequence>MIGAMMHSRRRPTAPLLALMGIACAGAAPWFLVGTAAAEQPVAPSIVQAQAAPAVPHTKVDVQVADDSGVLGDAARQGMIDQTARIDFPDSVQKVVYVLIPGSSDNFNDDALDWAARNMPELVPDGTGKGATWENGTLILGVGTETRTNGVYCGNDVCQDLDIFEGPHLDASLEAMKDSFRRGNFANGLVEGAKVAADTELGARLAEEQAREDRNAMLGIGAVGVGAAGLGAAAWQRRKKKLTATAKQQFYELSTHYTELSQRLDALDIRANSLSSPLANAELRAQWTTIRDEFLSLNNRVGALNLTLTSDDKEFYAKHKQIASAHETLESMSNAEDNINLMFELENGDQIKRERELRSIKQDLSEALFEVRNREAIRQLKNVEAQVEELMRDLQAPDFMDRLARIVSDQAHALELASRDMKHLDREAHRDERPSLTDREWRPGYVYSNWVPYYLLASWHSSDTRAAESSSSSSGGIANTSFSSGFSGGGGSSSW</sequence>
<feature type="compositionally biased region" description="Gly residues" evidence="1">
    <location>
        <begin position="486"/>
        <end position="495"/>
    </location>
</feature>
<dbReference type="Gene3D" id="3.10.310.50">
    <property type="match status" value="1"/>
</dbReference>
<dbReference type="EMBL" id="QFNY01000261">
    <property type="protein sequence ID" value="PZO98711.1"/>
    <property type="molecule type" value="Genomic_DNA"/>
</dbReference>
<evidence type="ECO:0000256" key="1">
    <source>
        <dbReference type="SAM" id="MobiDB-lite"/>
    </source>
</evidence>
<comment type="caution">
    <text evidence="3">The sequence shown here is derived from an EMBL/GenBank/DDBJ whole genome shotgun (WGS) entry which is preliminary data.</text>
</comment>
<proteinExistence type="predicted"/>
<gene>
    <name evidence="3" type="ORF">DI609_09980</name>
</gene>
<accession>A0A2W5CUR4</accession>
<dbReference type="InterPro" id="IPR033435">
    <property type="entry name" value="DUF5129"/>
</dbReference>
<reference evidence="3 4" key="1">
    <citation type="submission" date="2017-11" db="EMBL/GenBank/DDBJ databases">
        <title>Infants hospitalized years apart are colonized by the same room-sourced microbial strains.</title>
        <authorList>
            <person name="Brooks B."/>
            <person name="Olm M.R."/>
            <person name="Firek B.A."/>
            <person name="Baker R."/>
            <person name="Thomas B.C."/>
            <person name="Morowitz M.J."/>
            <person name="Banfield J.F."/>
        </authorList>
    </citation>
    <scope>NUCLEOTIDE SEQUENCE [LARGE SCALE GENOMIC DNA]</scope>
    <source>
        <strain evidence="3">S2_012_000_R3_87</strain>
    </source>
</reference>
<evidence type="ECO:0000313" key="3">
    <source>
        <dbReference type="EMBL" id="PZO98711.1"/>
    </source>
</evidence>
<organism evidence="3 4">
    <name type="scientific">Corynebacterium urealyticum</name>
    <dbReference type="NCBI Taxonomy" id="43771"/>
    <lineage>
        <taxon>Bacteria</taxon>
        <taxon>Bacillati</taxon>
        <taxon>Actinomycetota</taxon>
        <taxon>Actinomycetes</taxon>
        <taxon>Mycobacteriales</taxon>
        <taxon>Corynebacteriaceae</taxon>
        <taxon>Corynebacterium</taxon>
    </lineage>
</organism>
<dbReference type="Pfam" id="PF17173">
    <property type="entry name" value="DUF5129"/>
    <property type="match status" value="1"/>
</dbReference>
<feature type="compositionally biased region" description="Low complexity" evidence="1">
    <location>
        <begin position="467"/>
        <end position="485"/>
    </location>
</feature>
<evidence type="ECO:0000313" key="4">
    <source>
        <dbReference type="Proteomes" id="UP000249451"/>
    </source>
</evidence>
<evidence type="ECO:0000259" key="2">
    <source>
        <dbReference type="Pfam" id="PF17173"/>
    </source>
</evidence>
<protein>
    <submittedName>
        <fullName evidence="3">DUF5129 domain-containing protein</fullName>
    </submittedName>
</protein>